<accession>A0A409V642</accession>
<feature type="non-terminal residue" evidence="1">
    <location>
        <position position="1"/>
    </location>
</feature>
<reference evidence="1 2" key="1">
    <citation type="journal article" date="2016" name="PLoS ONE">
        <title>A First Insight into the Genome of the Filter-Feeder Mussel Mytilus galloprovincialis.</title>
        <authorList>
            <person name="Murgarella M."/>
            <person name="Puiu D."/>
            <person name="Novoa B."/>
            <person name="Figueras A."/>
            <person name="Posada D."/>
            <person name="Canchaya C."/>
        </authorList>
    </citation>
    <scope>NUCLEOTIDE SEQUENCE [LARGE SCALE GENOMIC DNA]</scope>
    <source>
        <tissue evidence="1">Muscle</tissue>
    </source>
</reference>
<keyword evidence="2" id="KW-1185">Reference proteome</keyword>
<dbReference type="EMBL" id="KV633976">
    <property type="protein sequence ID" value="OPL07225.1"/>
    <property type="molecule type" value="Genomic_DNA"/>
</dbReference>
<evidence type="ECO:0000313" key="1">
    <source>
        <dbReference type="EMBL" id="OPL07225.1"/>
    </source>
</evidence>
<organism evidence="1 2">
    <name type="scientific">Mytilus galloprovincialis</name>
    <name type="common">Mediterranean mussel</name>
    <dbReference type="NCBI Taxonomy" id="29158"/>
    <lineage>
        <taxon>Eukaryota</taxon>
        <taxon>Metazoa</taxon>
        <taxon>Spiralia</taxon>
        <taxon>Lophotrochozoa</taxon>
        <taxon>Mollusca</taxon>
        <taxon>Bivalvia</taxon>
        <taxon>Autobranchia</taxon>
        <taxon>Pteriomorphia</taxon>
        <taxon>Mytilida</taxon>
        <taxon>Mytiloidea</taxon>
        <taxon>Mytilidae</taxon>
        <taxon>Mytilinae</taxon>
        <taxon>Mytilus</taxon>
    </lineage>
</organism>
<sequence>MSNELKKKISESYSIFRSRVIEDLRPRDSDWSELQQLCAKCDVSKVKKILTDENVLENTDGNFTLLHIACLSG</sequence>
<name>A0A409V642_MYTGA</name>
<protein>
    <submittedName>
        <fullName evidence="1">Uncharacterized protein</fullName>
    </submittedName>
</protein>
<dbReference type="AlphaFoldDB" id="A0A409V642"/>
<evidence type="ECO:0000313" key="2">
    <source>
        <dbReference type="Proteomes" id="UP000266721"/>
    </source>
</evidence>
<dbReference type="Proteomes" id="UP000266721">
    <property type="component" value="Unassembled WGS sequence"/>
</dbReference>
<gene>
    <name evidence="1" type="ORF">AM593_09771</name>
</gene>
<proteinExistence type="predicted"/>
<feature type="non-terminal residue" evidence="1">
    <location>
        <position position="73"/>
    </location>
</feature>